<dbReference type="SMART" id="SM00248">
    <property type="entry name" value="ANK"/>
    <property type="match status" value="5"/>
</dbReference>
<dbReference type="EMBL" id="JMSE01001147">
    <property type="protein sequence ID" value="KDN64258.1"/>
    <property type="molecule type" value="Genomic_DNA"/>
</dbReference>
<gene>
    <name evidence="4" type="ORF">CSUB01_01351</name>
</gene>
<name>A0A066X554_COLSU</name>
<dbReference type="Proteomes" id="UP000027238">
    <property type="component" value="Unassembled WGS sequence"/>
</dbReference>
<evidence type="ECO:0000256" key="3">
    <source>
        <dbReference type="PROSITE-ProRule" id="PRU00023"/>
    </source>
</evidence>
<evidence type="ECO:0000256" key="1">
    <source>
        <dbReference type="ARBA" id="ARBA00022737"/>
    </source>
</evidence>
<dbReference type="PROSITE" id="PS50297">
    <property type="entry name" value="ANK_REP_REGION"/>
    <property type="match status" value="2"/>
</dbReference>
<accession>A0A066X554</accession>
<dbReference type="InterPro" id="IPR036770">
    <property type="entry name" value="Ankyrin_rpt-contain_sf"/>
</dbReference>
<dbReference type="HOGENOM" id="CLU_737720_0_0_1"/>
<keyword evidence="2 3" id="KW-0040">ANK repeat</keyword>
<dbReference type="PRINTS" id="PR01415">
    <property type="entry name" value="ANKYRIN"/>
</dbReference>
<sequence>MDWPEIVPPFCELYLRLLKNKNNSIKVLTNTTEPNDGDETSISVMEKQFSFAIAQGRTEIAECLARCLLAAEIPTQSSPLVEATRKQASDLVIRLLAQDHGGFNAEVQAIVVAAEHCNIDILRILTEHNISALLNAGEAAMEAATKSAHVGVPNRLEVITFILDNGVLITADKSLLLRATNSGDAELLQVLFDHDIGLEFRSEALVLATSNGDSKSTELLLRHGAERTDRLAVIRALNLGSPISAANLIKAGFQVEGRYLDKSRTALHYAAEKGFDDVVQCLLERKVLIDVYDREHKTPLHLAAQRGRARCAKLLLDHGADVLSEDGEGNIPLDLAEGGKHTATEEIIKGEMQRLFDKLQEERRLRVVADDPGID</sequence>
<dbReference type="Gene3D" id="1.25.40.20">
    <property type="entry name" value="Ankyrin repeat-containing domain"/>
    <property type="match status" value="2"/>
</dbReference>
<dbReference type="PANTHER" id="PTHR24198">
    <property type="entry name" value="ANKYRIN REPEAT AND PROTEIN KINASE DOMAIN-CONTAINING PROTEIN"/>
    <property type="match status" value="1"/>
</dbReference>
<dbReference type="Pfam" id="PF12796">
    <property type="entry name" value="Ank_2"/>
    <property type="match status" value="1"/>
</dbReference>
<dbReference type="AlphaFoldDB" id="A0A066X554"/>
<dbReference type="PANTHER" id="PTHR24198:SF165">
    <property type="entry name" value="ANKYRIN REPEAT-CONTAINING PROTEIN-RELATED"/>
    <property type="match status" value="1"/>
</dbReference>
<dbReference type="STRING" id="1173701.A0A066X554"/>
<dbReference type="SUPFAM" id="SSF48403">
    <property type="entry name" value="Ankyrin repeat"/>
    <property type="match status" value="1"/>
</dbReference>
<feature type="repeat" description="ANK" evidence="3">
    <location>
        <begin position="295"/>
        <end position="327"/>
    </location>
</feature>
<dbReference type="OrthoDB" id="7464126at2759"/>
<proteinExistence type="predicted"/>
<dbReference type="eggNOG" id="KOG4177">
    <property type="taxonomic scope" value="Eukaryota"/>
</dbReference>
<dbReference type="InterPro" id="IPR002110">
    <property type="entry name" value="Ankyrin_rpt"/>
</dbReference>
<organism evidence="4 5">
    <name type="scientific">Colletotrichum sublineola</name>
    <name type="common">Sorghum anthracnose fungus</name>
    <dbReference type="NCBI Taxonomy" id="1173701"/>
    <lineage>
        <taxon>Eukaryota</taxon>
        <taxon>Fungi</taxon>
        <taxon>Dikarya</taxon>
        <taxon>Ascomycota</taxon>
        <taxon>Pezizomycotina</taxon>
        <taxon>Sordariomycetes</taxon>
        <taxon>Hypocreomycetidae</taxon>
        <taxon>Glomerellales</taxon>
        <taxon>Glomerellaceae</taxon>
        <taxon>Colletotrichum</taxon>
        <taxon>Colletotrichum graminicola species complex</taxon>
    </lineage>
</organism>
<evidence type="ECO:0000313" key="5">
    <source>
        <dbReference type="Proteomes" id="UP000027238"/>
    </source>
</evidence>
<feature type="repeat" description="ANK" evidence="3">
    <location>
        <begin position="262"/>
        <end position="294"/>
    </location>
</feature>
<comment type="caution">
    <text evidence="4">The sequence shown here is derived from an EMBL/GenBank/DDBJ whole genome shotgun (WGS) entry which is preliminary data.</text>
</comment>
<evidence type="ECO:0000313" key="4">
    <source>
        <dbReference type="EMBL" id="KDN64258.1"/>
    </source>
</evidence>
<keyword evidence="5" id="KW-1185">Reference proteome</keyword>
<keyword evidence="1" id="KW-0677">Repeat</keyword>
<dbReference type="PROSITE" id="PS50088">
    <property type="entry name" value="ANK_REPEAT"/>
    <property type="match status" value="2"/>
</dbReference>
<protein>
    <submittedName>
        <fullName evidence="4">Putative ankyrin-1</fullName>
    </submittedName>
</protein>
<evidence type="ECO:0000256" key="2">
    <source>
        <dbReference type="ARBA" id="ARBA00023043"/>
    </source>
</evidence>
<reference evidence="5" key="1">
    <citation type="journal article" date="2014" name="Genome Announc.">
        <title>Draft genome sequence of Colletotrichum sublineola, a destructive pathogen of cultivated sorghum.</title>
        <authorList>
            <person name="Baroncelli R."/>
            <person name="Sanz-Martin J.M."/>
            <person name="Rech G.E."/>
            <person name="Sukno S.A."/>
            <person name="Thon M.R."/>
        </authorList>
    </citation>
    <scope>NUCLEOTIDE SEQUENCE [LARGE SCALE GENOMIC DNA]</scope>
    <source>
        <strain evidence="5">TX430BB</strain>
    </source>
</reference>